<dbReference type="SUPFAM" id="SSF53448">
    <property type="entry name" value="Nucleotide-diphospho-sugar transferases"/>
    <property type="match status" value="1"/>
</dbReference>
<dbReference type="Pfam" id="PF01501">
    <property type="entry name" value="Glyco_transf_8"/>
    <property type="match status" value="1"/>
</dbReference>
<keyword evidence="2" id="KW-1185">Reference proteome</keyword>
<organism evidence="1 2">
    <name type="scientific">Terrihabitans rhizophilus</name>
    <dbReference type="NCBI Taxonomy" id="3092662"/>
    <lineage>
        <taxon>Bacteria</taxon>
        <taxon>Pseudomonadati</taxon>
        <taxon>Pseudomonadota</taxon>
        <taxon>Alphaproteobacteria</taxon>
        <taxon>Hyphomicrobiales</taxon>
        <taxon>Terrihabitans</taxon>
    </lineage>
</organism>
<dbReference type="InterPro" id="IPR002495">
    <property type="entry name" value="Glyco_trans_8"/>
</dbReference>
<name>A0ABU4RLS7_9HYPH</name>
<sequence length="275" mass="31181">MQDAAPLRRWVFSFDQRAAGWFADMIKVAVVSARAHTSLQPLCLFDGDQTPPIISWLERNGVDIVRARVPFRDELFSEAVISANAGTPYHPEHAAGAFLRLIAPDYVEEDSFLYTDCDVMFCADPLPFFTSPRVLAACPEAATTDGEKGQQGFNSGVMILNSAGFAARRPEMIDLLRRNHFYFRRHQSFDQSMLNLLFRDDWEPLGEEMNWRPFQGINSRAAILHFHGPKPHRIQAILDGQASADEAQVMSRLVFDHRLEYDHYLGEYRGFLAAA</sequence>
<evidence type="ECO:0000313" key="1">
    <source>
        <dbReference type="EMBL" id="MDX6805778.1"/>
    </source>
</evidence>
<gene>
    <name evidence="1" type="ORF">SCD90_06860</name>
</gene>
<evidence type="ECO:0000313" key="2">
    <source>
        <dbReference type="Proteomes" id="UP001274321"/>
    </source>
</evidence>
<proteinExistence type="predicted"/>
<dbReference type="RefSeq" id="WP_319843905.1">
    <property type="nucleotide sequence ID" value="NZ_JAXAFJ010000003.1"/>
</dbReference>
<protein>
    <submittedName>
        <fullName evidence="1">Glycosyltransferase</fullName>
    </submittedName>
</protein>
<dbReference type="Gene3D" id="3.90.550.10">
    <property type="entry name" value="Spore Coat Polysaccharide Biosynthesis Protein SpsA, Chain A"/>
    <property type="match status" value="1"/>
</dbReference>
<comment type="caution">
    <text evidence="1">The sequence shown here is derived from an EMBL/GenBank/DDBJ whole genome shotgun (WGS) entry which is preliminary data.</text>
</comment>
<dbReference type="InterPro" id="IPR029044">
    <property type="entry name" value="Nucleotide-diphossugar_trans"/>
</dbReference>
<reference evidence="1 2" key="1">
    <citation type="submission" date="2023-11" db="EMBL/GenBank/DDBJ databases">
        <authorList>
            <person name="Bao R."/>
        </authorList>
    </citation>
    <scope>NUCLEOTIDE SEQUENCE [LARGE SCALE GENOMIC DNA]</scope>
    <source>
        <strain evidence="1 2">PJ23</strain>
    </source>
</reference>
<accession>A0ABU4RLS7</accession>
<dbReference type="EMBL" id="JAXAFJ010000003">
    <property type="protein sequence ID" value="MDX6805778.1"/>
    <property type="molecule type" value="Genomic_DNA"/>
</dbReference>
<dbReference type="Proteomes" id="UP001274321">
    <property type="component" value="Unassembled WGS sequence"/>
</dbReference>